<reference evidence="1" key="1">
    <citation type="submission" date="2021-11" db="EMBL/GenBank/DDBJ databases">
        <title>Study of the species diversity of bacterial strains isolated from a unique natural object - Shulgan-Tash cave (Bashkiria).</title>
        <authorList>
            <person name="Sazanova A.L."/>
            <person name="Chirak E.R."/>
            <person name="Safronova V.I."/>
        </authorList>
    </citation>
    <scope>NUCLEOTIDE SEQUENCE</scope>
    <source>
        <strain evidence="1">P1</strain>
    </source>
</reference>
<dbReference type="EMBL" id="CP087977">
    <property type="protein sequence ID" value="UUZ45529.1"/>
    <property type="molecule type" value="Genomic_DNA"/>
</dbReference>
<proteinExistence type="predicted"/>
<organism evidence="1 2">
    <name type="scientific">Janibacter limosus</name>
    <dbReference type="NCBI Taxonomy" id="53458"/>
    <lineage>
        <taxon>Bacteria</taxon>
        <taxon>Bacillati</taxon>
        <taxon>Actinomycetota</taxon>
        <taxon>Actinomycetes</taxon>
        <taxon>Micrococcales</taxon>
        <taxon>Intrasporangiaceae</taxon>
        <taxon>Janibacter</taxon>
    </lineage>
</organism>
<sequence length="109" mass="12046">MPYVIAGHCPDVMDTSCTEECPVDCIYEGDRKLYINPKECIDCGACEPVCPVEAISQDRRVADDMTEHIEDNRRFFTETLEGRDEPLGAPGGSHKTGPIGVDTPMVRDL</sequence>
<name>A0AC61U6C0_9MICO</name>
<protein>
    <submittedName>
        <fullName evidence="1">Ferredoxin family protein</fullName>
    </submittedName>
</protein>
<dbReference type="Proteomes" id="UP001059663">
    <property type="component" value="Chromosome"/>
</dbReference>
<evidence type="ECO:0000313" key="1">
    <source>
        <dbReference type="EMBL" id="UUZ45529.1"/>
    </source>
</evidence>
<accession>A0AC61U6C0</accession>
<gene>
    <name evidence="1" type="ORF">LP422_05325</name>
</gene>
<evidence type="ECO:0000313" key="2">
    <source>
        <dbReference type="Proteomes" id="UP001059663"/>
    </source>
</evidence>